<comment type="caution">
    <text evidence="1">The sequence shown here is derived from an EMBL/GenBank/DDBJ whole genome shotgun (WGS) entry which is preliminary data.</text>
</comment>
<evidence type="ECO:0000313" key="2">
    <source>
        <dbReference type="Proteomes" id="UP000030111"/>
    </source>
</evidence>
<reference evidence="1 2" key="1">
    <citation type="submission" date="2013-09" db="EMBL/GenBank/DDBJ databases">
        <authorList>
            <person name="Zeng Z."/>
            <person name="Chen C."/>
        </authorList>
    </citation>
    <scope>NUCLEOTIDE SEQUENCE [LARGE SCALE GENOMIC DNA]</scope>
    <source>
        <strain evidence="1 2">WB 4.1-42</strain>
    </source>
</reference>
<evidence type="ECO:0000313" key="1">
    <source>
        <dbReference type="EMBL" id="KGO92357.1"/>
    </source>
</evidence>
<organism evidence="1 2">
    <name type="scientific">Flavobacterium subsaxonicum WB 4.1-42 = DSM 21790</name>
    <dbReference type="NCBI Taxonomy" id="1121898"/>
    <lineage>
        <taxon>Bacteria</taxon>
        <taxon>Pseudomonadati</taxon>
        <taxon>Bacteroidota</taxon>
        <taxon>Flavobacteriia</taxon>
        <taxon>Flavobacteriales</taxon>
        <taxon>Flavobacteriaceae</taxon>
        <taxon>Flavobacterium</taxon>
    </lineage>
</organism>
<dbReference type="EMBL" id="JRLY01000010">
    <property type="protein sequence ID" value="KGO92357.1"/>
    <property type="molecule type" value="Genomic_DNA"/>
</dbReference>
<sequence length="186" mass="20377">MASNNELNFTFDFNGWTLEGGTFTVTDFSVSSGQNNDLEKGQVKKFSSDGSFAFAVDRHGTSEVASWFSDKIANDQNTFNHAPGDLNFAILGDLTFTISSYDIPDGQDTYTFNNVMLAQGHSFQSNNWWFGGESATWQGDNTVSCTGQGASSGTEATIYFYRAENIQNKTDVNEIKIVQVSISSTD</sequence>
<accession>A0A0A2MI87</accession>
<protein>
    <submittedName>
        <fullName evidence="1">Uncharacterized protein</fullName>
    </submittedName>
</protein>
<dbReference type="RefSeq" id="WP_026990161.1">
    <property type="nucleotide sequence ID" value="NZ_AUGP01000017.1"/>
</dbReference>
<dbReference type="AlphaFoldDB" id="A0A0A2MI87"/>
<dbReference type="Proteomes" id="UP000030111">
    <property type="component" value="Unassembled WGS sequence"/>
</dbReference>
<dbReference type="OrthoDB" id="7191982at2"/>
<name>A0A0A2MI87_9FLAO</name>
<keyword evidence="2" id="KW-1185">Reference proteome</keyword>
<gene>
    <name evidence="1" type="ORF">Q766_12905</name>
</gene>
<dbReference type="eggNOG" id="ENOG5032W3B">
    <property type="taxonomic scope" value="Bacteria"/>
</dbReference>
<proteinExistence type="predicted"/>